<reference evidence="2" key="1">
    <citation type="journal article" date="2014" name="Int. J. Syst. Evol. Microbiol.">
        <title>Complete genome sequence of Corynebacterium casei LMG S-19264T (=DSM 44701T), isolated from a smear-ripened cheese.</title>
        <authorList>
            <consortium name="US DOE Joint Genome Institute (JGI-PGF)"/>
            <person name="Walter F."/>
            <person name="Albersmeier A."/>
            <person name="Kalinowski J."/>
            <person name="Ruckert C."/>
        </authorList>
    </citation>
    <scope>NUCLEOTIDE SEQUENCE</scope>
    <source>
        <strain evidence="2">VKM Ac-2007</strain>
    </source>
</reference>
<reference evidence="2" key="2">
    <citation type="submission" date="2023-01" db="EMBL/GenBank/DDBJ databases">
        <authorList>
            <person name="Sun Q."/>
            <person name="Evtushenko L."/>
        </authorList>
    </citation>
    <scope>NUCLEOTIDE SEQUENCE</scope>
    <source>
        <strain evidence="2">VKM Ac-2007</strain>
    </source>
</reference>
<organism evidence="2 3">
    <name type="scientific">Streptosporangium carneum</name>
    <dbReference type="NCBI Taxonomy" id="47481"/>
    <lineage>
        <taxon>Bacteria</taxon>
        <taxon>Bacillati</taxon>
        <taxon>Actinomycetota</taxon>
        <taxon>Actinomycetes</taxon>
        <taxon>Streptosporangiales</taxon>
        <taxon>Streptosporangiaceae</taxon>
        <taxon>Streptosporangium</taxon>
    </lineage>
</organism>
<dbReference type="RefSeq" id="WP_271223068.1">
    <property type="nucleotide sequence ID" value="NZ_BAAAVD010000059.1"/>
</dbReference>
<evidence type="ECO:0000256" key="1">
    <source>
        <dbReference type="SAM" id="SignalP"/>
    </source>
</evidence>
<feature type="signal peptide" evidence="1">
    <location>
        <begin position="1"/>
        <end position="22"/>
    </location>
</feature>
<dbReference type="EMBL" id="BSEV01000037">
    <property type="protein sequence ID" value="GLK14839.1"/>
    <property type="molecule type" value="Genomic_DNA"/>
</dbReference>
<protein>
    <submittedName>
        <fullName evidence="2">Uncharacterized protein</fullName>
    </submittedName>
</protein>
<keyword evidence="3" id="KW-1185">Reference proteome</keyword>
<evidence type="ECO:0000313" key="2">
    <source>
        <dbReference type="EMBL" id="GLK14839.1"/>
    </source>
</evidence>
<feature type="chain" id="PRO_5040747019" evidence="1">
    <location>
        <begin position="23"/>
        <end position="221"/>
    </location>
</feature>
<name>A0A9W6IC27_9ACTN</name>
<evidence type="ECO:0000313" key="3">
    <source>
        <dbReference type="Proteomes" id="UP001143474"/>
    </source>
</evidence>
<dbReference type="Proteomes" id="UP001143474">
    <property type="component" value="Unassembled WGS sequence"/>
</dbReference>
<comment type="caution">
    <text evidence="2">The sequence shown here is derived from an EMBL/GenBank/DDBJ whole genome shotgun (WGS) entry which is preliminary data.</text>
</comment>
<gene>
    <name evidence="2" type="ORF">GCM10017600_82510</name>
</gene>
<dbReference type="AlphaFoldDB" id="A0A9W6IC27"/>
<sequence>MRGLKAAAVLAAVSALVFPAQAQAETGSAAGPAGVAGQRQPHTAAKPSTVAVKLFRAWQRDDRVAASAVATPAAVNTLFAYPYRAPDRFGGCTGNACRFVHTSVRVPGGLNGVLMIVSGAKVTKVYESRHVTVADKAAKYLFDAWKAGDRNRGLEIASAKAVGTLFRSRYGGVGYIFQGCETERGGKRCAYSYEGGAMFMHARRHSAGGGHWIESISYIAD</sequence>
<keyword evidence="1" id="KW-0732">Signal</keyword>
<proteinExistence type="predicted"/>
<accession>A0A9W6IC27</accession>